<evidence type="ECO:0000313" key="2">
    <source>
        <dbReference type="EMBL" id="OHA94006.1"/>
    </source>
</evidence>
<sequence>MRGGFRQNAGRRQGFSAKNAEEARRLLSERVAQEIGPISNVLILQAKKGNIHAIKELFDRAWGRTPQAIQVDSNEISGCVINIVKWSEEEKALADKAIDELVG</sequence>
<proteinExistence type="predicted"/>
<gene>
    <name evidence="2" type="ORF">A2W58_01955</name>
</gene>
<accession>A0A1G2T9R3</accession>
<name>A0A1G2T9R3_9BACT</name>
<dbReference type="EMBL" id="MHVL01000004">
    <property type="protein sequence ID" value="OHA94006.1"/>
    <property type="molecule type" value="Genomic_DNA"/>
</dbReference>
<evidence type="ECO:0000256" key="1">
    <source>
        <dbReference type="SAM" id="MobiDB-lite"/>
    </source>
</evidence>
<dbReference type="Proteomes" id="UP000179264">
    <property type="component" value="Unassembled WGS sequence"/>
</dbReference>
<reference evidence="2 3" key="1">
    <citation type="journal article" date="2016" name="Nat. Commun.">
        <title>Thousands of microbial genomes shed light on interconnected biogeochemical processes in an aquifer system.</title>
        <authorList>
            <person name="Anantharaman K."/>
            <person name="Brown C.T."/>
            <person name="Hug L.A."/>
            <person name="Sharon I."/>
            <person name="Castelle C.J."/>
            <person name="Probst A.J."/>
            <person name="Thomas B.C."/>
            <person name="Singh A."/>
            <person name="Wilkins M.J."/>
            <person name="Karaoz U."/>
            <person name="Brodie E.L."/>
            <person name="Williams K.H."/>
            <person name="Hubbard S.S."/>
            <person name="Banfield J.F."/>
        </authorList>
    </citation>
    <scope>NUCLEOTIDE SEQUENCE [LARGE SCALE GENOMIC DNA]</scope>
</reference>
<comment type="caution">
    <text evidence="2">The sequence shown here is derived from an EMBL/GenBank/DDBJ whole genome shotgun (WGS) entry which is preliminary data.</text>
</comment>
<protein>
    <submittedName>
        <fullName evidence="2">Uncharacterized protein</fullName>
    </submittedName>
</protein>
<evidence type="ECO:0000313" key="3">
    <source>
        <dbReference type="Proteomes" id="UP000179264"/>
    </source>
</evidence>
<feature type="region of interest" description="Disordered" evidence="1">
    <location>
        <begin position="1"/>
        <end position="20"/>
    </location>
</feature>
<organism evidence="2 3">
    <name type="scientific">Candidatus Zambryskibacteria bacterium RIFCSPHIGHO2_02_38_10.5</name>
    <dbReference type="NCBI Taxonomy" id="1802742"/>
    <lineage>
        <taxon>Bacteria</taxon>
        <taxon>Candidatus Zambryskiibacteriota</taxon>
    </lineage>
</organism>
<dbReference type="AlphaFoldDB" id="A0A1G2T9R3"/>